<evidence type="ECO:0000313" key="2">
    <source>
        <dbReference type="Proteomes" id="UP000827872"/>
    </source>
</evidence>
<comment type="caution">
    <text evidence="1">The sequence shown here is derived from an EMBL/GenBank/DDBJ whole genome shotgun (WGS) entry which is preliminary data.</text>
</comment>
<name>A0ACB8FDF2_9SAUR</name>
<evidence type="ECO:0000313" key="1">
    <source>
        <dbReference type="EMBL" id="KAH8002877.1"/>
    </source>
</evidence>
<organism evidence="1 2">
    <name type="scientific">Sphaerodactylus townsendi</name>
    <dbReference type="NCBI Taxonomy" id="933632"/>
    <lineage>
        <taxon>Eukaryota</taxon>
        <taxon>Metazoa</taxon>
        <taxon>Chordata</taxon>
        <taxon>Craniata</taxon>
        <taxon>Vertebrata</taxon>
        <taxon>Euteleostomi</taxon>
        <taxon>Lepidosauria</taxon>
        <taxon>Squamata</taxon>
        <taxon>Bifurcata</taxon>
        <taxon>Gekkota</taxon>
        <taxon>Sphaerodactylidae</taxon>
        <taxon>Sphaerodactylus</taxon>
    </lineage>
</organism>
<gene>
    <name evidence="1" type="ORF">K3G42_002377</name>
</gene>
<reference evidence="1" key="1">
    <citation type="submission" date="2021-08" db="EMBL/GenBank/DDBJ databases">
        <title>The first chromosome-level gecko genome reveals the dynamic sex chromosomes of Neotropical dwarf geckos (Sphaerodactylidae: Sphaerodactylus).</title>
        <authorList>
            <person name="Pinto B.J."/>
            <person name="Keating S.E."/>
            <person name="Gamble T."/>
        </authorList>
    </citation>
    <scope>NUCLEOTIDE SEQUENCE</scope>
    <source>
        <strain evidence="1">TG3544</strain>
    </source>
</reference>
<protein>
    <submittedName>
        <fullName evidence="1">Uncharacterized protein</fullName>
    </submittedName>
</protein>
<dbReference type="Proteomes" id="UP000827872">
    <property type="component" value="Linkage Group LG09"/>
</dbReference>
<dbReference type="EMBL" id="CM037622">
    <property type="protein sequence ID" value="KAH8002877.1"/>
    <property type="molecule type" value="Genomic_DNA"/>
</dbReference>
<keyword evidence="2" id="KW-1185">Reference proteome</keyword>
<sequence length="189" mass="20552">MSSIKEKPEKNALNRQRVGIENKQDWIKHIREVIQERTIHLKGALKEPIHIPKTAPSTKQKGRRDGEDLDSQGDGSSQPDTISIASRTSQNTLDSDKPVMQCLNGVAVGEQEEVPTTEGPACRAKGLRQGGSTAEPQHPEALPSGKAEGNRYSNVGEDEATDRTGPIQRKDAMIGGQMSNLQPKRKAGL</sequence>
<accession>A0ACB8FDF2</accession>
<proteinExistence type="predicted"/>